<dbReference type="GO" id="GO:0000160">
    <property type="term" value="P:phosphorelay signal transduction system"/>
    <property type="evidence" value="ECO:0007669"/>
    <property type="project" value="InterPro"/>
</dbReference>
<dbReference type="SUPFAM" id="SSF52172">
    <property type="entry name" value="CheY-like"/>
    <property type="match status" value="1"/>
</dbReference>
<protein>
    <submittedName>
        <fullName evidence="4">Response regulator receiver protein</fullName>
    </submittedName>
</protein>
<keyword evidence="1 2" id="KW-0597">Phosphoprotein</keyword>
<evidence type="ECO:0000259" key="3">
    <source>
        <dbReference type="PROSITE" id="PS50110"/>
    </source>
</evidence>
<dbReference type="AlphaFoldDB" id="A0A125ACP4"/>
<comment type="caution">
    <text evidence="4">The sequence shown here is derived from an EMBL/GenBank/DDBJ whole genome shotgun (WGS) entry which is preliminary data.</text>
</comment>
<dbReference type="Proteomes" id="UP000062317">
    <property type="component" value="Unassembled WGS sequence"/>
</dbReference>
<evidence type="ECO:0000256" key="1">
    <source>
        <dbReference type="ARBA" id="ARBA00022553"/>
    </source>
</evidence>
<dbReference type="Pfam" id="PF00072">
    <property type="entry name" value="Response_reg"/>
    <property type="match status" value="1"/>
</dbReference>
<dbReference type="PANTHER" id="PTHR44591">
    <property type="entry name" value="STRESS RESPONSE REGULATOR PROTEIN 1"/>
    <property type="match status" value="1"/>
</dbReference>
<dbReference type="EMBL" id="LPEQ01000048">
    <property type="protein sequence ID" value="KVV51472.1"/>
    <property type="molecule type" value="Genomic_DNA"/>
</dbReference>
<dbReference type="InterPro" id="IPR011006">
    <property type="entry name" value="CheY-like_superfamily"/>
</dbReference>
<evidence type="ECO:0000256" key="2">
    <source>
        <dbReference type="PROSITE-ProRule" id="PRU00169"/>
    </source>
</evidence>
<dbReference type="PROSITE" id="PS50110">
    <property type="entry name" value="RESPONSE_REGULATORY"/>
    <property type="match status" value="1"/>
</dbReference>
<reference evidence="4 5" key="1">
    <citation type="submission" date="2015-11" db="EMBL/GenBank/DDBJ databases">
        <title>Expanding the genomic diversity of Burkholderia species for the development of highly accurate diagnostics.</title>
        <authorList>
            <person name="Sahl J."/>
            <person name="Keim P."/>
            <person name="Wagner D."/>
        </authorList>
    </citation>
    <scope>NUCLEOTIDE SEQUENCE [LARGE SCALE GENOMIC DNA]</scope>
    <source>
        <strain evidence="4 5">MSMB1301WGS</strain>
    </source>
</reference>
<dbReference type="InterPro" id="IPR050595">
    <property type="entry name" value="Bact_response_regulator"/>
</dbReference>
<gene>
    <name evidence="4" type="ORF">WT27_29705</name>
</gene>
<evidence type="ECO:0000313" key="4">
    <source>
        <dbReference type="EMBL" id="KVV51472.1"/>
    </source>
</evidence>
<accession>A0A125ACP4</accession>
<organism evidence="4 5">
    <name type="scientific">Burkholderia territorii</name>
    <dbReference type="NCBI Taxonomy" id="1503055"/>
    <lineage>
        <taxon>Bacteria</taxon>
        <taxon>Pseudomonadati</taxon>
        <taxon>Pseudomonadota</taxon>
        <taxon>Betaproteobacteria</taxon>
        <taxon>Burkholderiales</taxon>
        <taxon>Burkholderiaceae</taxon>
        <taxon>Burkholderia</taxon>
        <taxon>Burkholderia cepacia complex</taxon>
    </lineage>
</organism>
<proteinExistence type="predicted"/>
<dbReference type="PANTHER" id="PTHR44591:SF25">
    <property type="entry name" value="CHEMOTAXIS TWO-COMPONENT RESPONSE REGULATOR"/>
    <property type="match status" value="1"/>
</dbReference>
<feature type="domain" description="Response regulatory" evidence="3">
    <location>
        <begin position="6"/>
        <end position="120"/>
    </location>
</feature>
<evidence type="ECO:0000313" key="5">
    <source>
        <dbReference type="Proteomes" id="UP000062317"/>
    </source>
</evidence>
<dbReference type="RefSeq" id="WP_060104461.1">
    <property type="nucleotide sequence ID" value="NZ_LPEQ01000048.1"/>
</dbReference>
<feature type="modified residue" description="4-aspartylphosphate" evidence="2">
    <location>
        <position position="55"/>
    </location>
</feature>
<dbReference type="SMART" id="SM00448">
    <property type="entry name" value="REC"/>
    <property type="match status" value="1"/>
</dbReference>
<dbReference type="Gene3D" id="3.40.50.2300">
    <property type="match status" value="1"/>
</dbReference>
<sequence>MQKDPIVSIIDDDESVRVATSSLVRSLGWTARLYASAEQFLAAGGLADVRCIISDVQMPGISGLEMYRRLVDGGIALPVIFISAFASDSVRLQAIDLGAICVLSKPVDSAEMARHLESVKAGGTDAAR</sequence>
<keyword evidence="5" id="KW-1185">Reference proteome</keyword>
<dbReference type="InterPro" id="IPR001789">
    <property type="entry name" value="Sig_transdc_resp-reg_receiver"/>
</dbReference>
<name>A0A125ACP4_9BURK</name>